<feature type="compositionally biased region" description="Polar residues" evidence="8">
    <location>
        <begin position="9"/>
        <end position="22"/>
    </location>
</feature>
<feature type="domain" description="Post-SET" evidence="11">
    <location>
        <begin position="1070"/>
        <end position="1086"/>
    </location>
</feature>
<dbReference type="PANTHER" id="PTHR46223">
    <property type="entry name" value="HISTONE-LYSINE N-METHYLTRANSFERASE SUV39H"/>
    <property type="match status" value="1"/>
</dbReference>
<feature type="compositionally biased region" description="Basic and acidic residues" evidence="8">
    <location>
        <begin position="261"/>
        <end position="282"/>
    </location>
</feature>
<dbReference type="InterPro" id="IPR001214">
    <property type="entry name" value="SET_dom"/>
</dbReference>
<dbReference type="OrthoDB" id="308383at2759"/>
<keyword evidence="6" id="KW-0479">Metal-binding</keyword>
<dbReference type="GeneID" id="59371742"/>
<dbReference type="GO" id="GO:0032259">
    <property type="term" value="P:methylation"/>
    <property type="evidence" value="ECO:0007669"/>
    <property type="project" value="UniProtKB-KW"/>
</dbReference>
<feature type="domain" description="SET" evidence="9">
    <location>
        <begin position="905"/>
        <end position="1049"/>
    </location>
</feature>
<dbReference type="PROSITE" id="PS50280">
    <property type="entry name" value="SET"/>
    <property type="match status" value="1"/>
</dbReference>
<evidence type="ECO:0000256" key="6">
    <source>
        <dbReference type="ARBA" id="ARBA00022723"/>
    </source>
</evidence>
<gene>
    <name evidence="12" type="ORF">PC9H_001901</name>
</gene>
<feature type="compositionally biased region" description="Polar residues" evidence="8">
    <location>
        <begin position="349"/>
        <end position="367"/>
    </location>
</feature>
<dbReference type="RefSeq" id="XP_036626168.1">
    <property type="nucleotide sequence ID" value="XM_036771547.1"/>
</dbReference>
<feature type="region of interest" description="Disordered" evidence="8">
    <location>
        <begin position="1"/>
        <end position="235"/>
    </location>
</feature>
<keyword evidence="3" id="KW-0489">Methyltransferase</keyword>
<keyword evidence="7" id="KW-0862">Zinc</keyword>
<accession>A0A8H7DKW4</accession>
<evidence type="ECO:0000256" key="5">
    <source>
        <dbReference type="ARBA" id="ARBA00022691"/>
    </source>
</evidence>
<evidence type="ECO:0000256" key="1">
    <source>
        <dbReference type="ARBA" id="ARBA00004286"/>
    </source>
</evidence>
<dbReference type="GO" id="GO:0042054">
    <property type="term" value="F:histone methyltransferase activity"/>
    <property type="evidence" value="ECO:0007669"/>
    <property type="project" value="InterPro"/>
</dbReference>
<dbReference type="PANTHER" id="PTHR46223:SF3">
    <property type="entry name" value="HISTONE-LYSINE N-METHYLTRANSFERASE SET-23"/>
    <property type="match status" value="1"/>
</dbReference>
<dbReference type="AlphaFoldDB" id="A0A8H7DKW4"/>
<dbReference type="Gene3D" id="2.170.270.10">
    <property type="entry name" value="SET domain"/>
    <property type="match status" value="1"/>
</dbReference>
<dbReference type="SMART" id="SM00468">
    <property type="entry name" value="PreSET"/>
    <property type="match status" value="1"/>
</dbReference>
<feature type="region of interest" description="Disordered" evidence="8">
    <location>
        <begin position="251"/>
        <end position="327"/>
    </location>
</feature>
<dbReference type="Pfam" id="PF00856">
    <property type="entry name" value="SET"/>
    <property type="match status" value="1"/>
</dbReference>
<organism evidence="12 13">
    <name type="scientific">Pleurotus ostreatus</name>
    <name type="common">Oyster mushroom</name>
    <name type="synonym">White-rot fungus</name>
    <dbReference type="NCBI Taxonomy" id="5322"/>
    <lineage>
        <taxon>Eukaryota</taxon>
        <taxon>Fungi</taxon>
        <taxon>Dikarya</taxon>
        <taxon>Basidiomycota</taxon>
        <taxon>Agaricomycotina</taxon>
        <taxon>Agaricomycetes</taxon>
        <taxon>Agaricomycetidae</taxon>
        <taxon>Agaricales</taxon>
        <taxon>Pleurotineae</taxon>
        <taxon>Pleurotaceae</taxon>
        <taxon>Pleurotus</taxon>
    </lineage>
</organism>
<dbReference type="Proteomes" id="UP000623687">
    <property type="component" value="Unassembled WGS sequence"/>
</dbReference>
<dbReference type="InterPro" id="IPR050973">
    <property type="entry name" value="H3K9_Histone-Lys_N-MTase"/>
</dbReference>
<dbReference type="VEuPathDB" id="FungiDB:PC9H_001901"/>
<dbReference type="InterPro" id="IPR003616">
    <property type="entry name" value="Post-SET_dom"/>
</dbReference>
<name>A0A8H7DKW4_PLEOS</name>
<evidence type="ECO:0008006" key="14">
    <source>
        <dbReference type="Google" id="ProtNLM"/>
    </source>
</evidence>
<evidence type="ECO:0000256" key="7">
    <source>
        <dbReference type="ARBA" id="ARBA00022833"/>
    </source>
</evidence>
<evidence type="ECO:0000256" key="3">
    <source>
        <dbReference type="ARBA" id="ARBA00022603"/>
    </source>
</evidence>
<comment type="caution">
    <text evidence="12">The sequence shown here is derived from an EMBL/GenBank/DDBJ whole genome shotgun (WGS) entry which is preliminary data.</text>
</comment>
<evidence type="ECO:0000259" key="11">
    <source>
        <dbReference type="PROSITE" id="PS50868"/>
    </source>
</evidence>
<feature type="compositionally biased region" description="Low complexity" evidence="8">
    <location>
        <begin position="390"/>
        <end position="403"/>
    </location>
</feature>
<dbReference type="InterPro" id="IPR046341">
    <property type="entry name" value="SET_dom_sf"/>
</dbReference>
<dbReference type="InterPro" id="IPR007728">
    <property type="entry name" value="Pre-SET_dom"/>
</dbReference>
<evidence type="ECO:0000256" key="2">
    <source>
        <dbReference type="ARBA" id="ARBA00022454"/>
    </source>
</evidence>
<feature type="domain" description="Pre-SET" evidence="10">
    <location>
        <begin position="834"/>
        <end position="902"/>
    </location>
</feature>
<evidence type="ECO:0000313" key="12">
    <source>
        <dbReference type="EMBL" id="KAF7419314.1"/>
    </source>
</evidence>
<keyword evidence="13" id="KW-1185">Reference proteome</keyword>
<feature type="compositionally biased region" description="Low complexity" evidence="8">
    <location>
        <begin position="45"/>
        <end position="57"/>
    </location>
</feature>
<dbReference type="SMART" id="SM00317">
    <property type="entry name" value="SET"/>
    <property type="match status" value="1"/>
</dbReference>
<proteinExistence type="predicted"/>
<evidence type="ECO:0000259" key="9">
    <source>
        <dbReference type="PROSITE" id="PS50280"/>
    </source>
</evidence>
<reference evidence="12" key="1">
    <citation type="submission" date="2019-07" db="EMBL/GenBank/DDBJ databases">
        <authorList>
            <person name="Palmer J.M."/>
        </authorList>
    </citation>
    <scope>NUCLEOTIDE SEQUENCE</scope>
    <source>
        <strain evidence="12">PC9</strain>
    </source>
</reference>
<protein>
    <recommendedName>
        <fullName evidence="14">SET domain-containing protein</fullName>
    </recommendedName>
</protein>
<comment type="subcellular location">
    <subcellularLocation>
        <location evidence="1">Chromosome</location>
    </subcellularLocation>
</comment>
<feature type="compositionally biased region" description="Polar residues" evidence="8">
    <location>
        <begin position="73"/>
        <end position="84"/>
    </location>
</feature>
<dbReference type="GO" id="GO:0005634">
    <property type="term" value="C:nucleus"/>
    <property type="evidence" value="ECO:0007669"/>
    <property type="project" value="InterPro"/>
</dbReference>
<dbReference type="GO" id="GO:0008270">
    <property type="term" value="F:zinc ion binding"/>
    <property type="evidence" value="ECO:0007669"/>
    <property type="project" value="InterPro"/>
</dbReference>
<dbReference type="PROSITE" id="PS50867">
    <property type="entry name" value="PRE_SET"/>
    <property type="match status" value="1"/>
</dbReference>
<keyword evidence="4" id="KW-0808">Transferase</keyword>
<evidence type="ECO:0000259" key="10">
    <source>
        <dbReference type="PROSITE" id="PS50867"/>
    </source>
</evidence>
<dbReference type="Pfam" id="PF05033">
    <property type="entry name" value="Pre-SET"/>
    <property type="match status" value="1"/>
</dbReference>
<keyword evidence="5" id="KW-0949">S-adenosyl-L-methionine</keyword>
<dbReference type="EMBL" id="JACETU010000010">
    <property type="protein sequence ID" value="KAF7419314.1"/>
    <property type="molecule type" value="Genomic_DNA"/>
</dbReference>
<evidence type="ECO:0000313" key="13">
    <source>
        <dbReference type="Proteomes" id="UP000623687"/>
    </source>
</evidence>
<evidence type="ECO:0000256" key="8">
    <source>
        <dbReference type="SAM" id="MobiDB-lite"/>
    </source>
</evidence>
<evidence type="ECO:0000256" key="4">
    <source>
        <dbReference type="ARBA" id="ARBA00022679"/>
    </source>
</evidence>
<dbReference type="GO" id="GO:0005694">
    <property type="term" value="C:chromosome"/>
    <property type="evidence" value="ECO:0007669"/>
    <property type="project" value="UniProtKB-SubCell"/>
</dbReference>
<sequence>MASPPPPWTTLNEPSTSSSPVPSNDDDLEHILPNPTRVKRKARNTAATPSSSSAKPAKLPRLHLDATEAVNRSLGTTSMPQTQRRATHHFDSRDLPSAKPSLVEHVLMRKSNTSAATRIVRRKNRDKKPCLSPTPSSPPAAKRSITIHAAGPSRHHASGSTGLPSAPPLRKQASKPEVIVISDDDEPPSVSAPPKFAASKGKARASWVSSKGKTKSGPIDMIELTDSSSSLPSPSALLKAKPLQTYPIFKFAGKTKPQNRKARENCPTRVIKEEGREVHEILDTSEEESSAIPSSLSHVQPRAARTLPLPATHAAVPPSDSPRNSSSVAVDSYIDALLTSIVAAQSVPITSHNSPPATCDTTKNATMDSLLPPRTFTPIEDHRTMPQPLPRRSLIRRSLAASPVDEATSDNAPDEPEDELTTSPPVERPISTNGPLVTSDRGFTPPSDRSNSSSGLDGLRELVRRSRLEAKSRIQSHSPEAPSVARSSASEVENVLGVPSPDAELSTSDILDTQEPSRDVVSGSEPPSPPASSDADSMPATSPVRVPEPEDEIALESVPDITNAVEDESEFELEYWDGPGKAEFPSAPCVASGSEVTTLEVWTPSTIIPANNVITNQSLLQVGLEKKPESIETSGTVGADIAPTTAAKDKPPFRPSTGVQDVLALFEEYYEPASSVPEAASKTPDKDIVDELQALEMIHVHSPSRSPSPFVPSTDHRLVLTSSKTLGGNPVFTWQDVVSDLANFKQPCKLAKNIPHSLQDYINRMDAWHRSLPGMRTVLEAAIGENTAEDEPNAPPISIVNNFDDEPCPPWEFYYTNLMWHDEGVPPPDMTGLKGCGCYPRCDPKNGSCSCLQKQRSWSGEFTPDFAYDSRGRLKYQNVPIFECNDMCGCDDDCRNRVVQHGRKCAVQIGKTKNKGWGTILLSLPILCLSCSVGVFAGPKKIYDGTFLGIYSGELLTEEVAEERGKKYNKFGRTYLFNLDFYFLREGKEEEWEPKYVVDAYHAGNNHSCSPNARLNAVYINESNIDKPLLAIFACKDIEPGAEICFSYSGNYDEEDLEEQAERVVKGDAIYERCMCGAKNCTGIMFD</sequence>
<feature type="compositionally biased region" description="Low complexity" evidence="8">
    <location>
        <begin position="531"/>
        <end position="543"/>
    </location>
</feature>
<feature type="compositionally biased region" description="Basic and acidic residues" evidence="8">
    <location>
        <begin position="458"/>
        <end position="472"/>
    </location>
</feature>
<dbReference type="PROSITE" id="PS50868">
    <property type="entry name" value="POST_SET"/>
    <property type="match status" value="1"/>
</dbReference>
<keyword evidence="2" id="KW-0158">Chromosome</keyword>
<dbReference type="SUPFAM" id="SSF82199">
    <property type="entry name" value="SET domain"/>
    <property type="match status" value="1"/>
</dbReference>
<feature type="region of interest" description="Disordered" evidence="8">
    <location>
        <begin position="349"/>
        <end position="552"/>
    </location>
</feature>